<protein>
    <submittedName>
        <fullName evidence="2">Uncharacterized protein</fullName>
    </submittedName>
</protein>
<keyword evidence="3" id="KW-1185">Reference proteome</keyword>
<dbReference type="KEGG" id="avu:BK816_00650"/>
<name>A0A1D9MI53_9ACTO</name>
<feature type="transmembrane region" description="Helical" evidence="1">
    <location>
        <begin position="20"/>
        <end position="39"/>
    </location>
</feature>
<sequence>MKASKADIAKEETTRAKSFCTVLLLIGVVTLAVSYTSFAERFSTNFLLGITIVTGLIAAFTAFAAFVVGAKNKHYDYYLIPFIVAGLIWVSSPALLALLGLTHGGAH</sequence>
<dbReference type="EMBL" id="CP017812">
    <property type="protein sequence ID" value="AOZ71985.1"/>
    <property type="molecule type" value="Genomic_DNA"/>
</dbReference>
<accession>A0A1D9MI53</accession>
<organism evidence="2 3">
    <name type="scientific">Boudabousia tangfeifanii</name>
    <dbReference type="NCBI Taxonomy" id="1912795"/>
    <lineage>
        <taxon>Bacteria</taxon>
        <taxon>Bacillati</taxon>
        <taxon>Actinomycetota</taxon>
        <taxon>Actinomycetes</taxon>
        <taxon>Actinomycetales</taxon>
        <taxon>Actinomycetaceae</taxon>
        <taxon>Boudabousia</taxon>
    </lineage>
</organism>
<dbReference type="Proteomes" id="UP000176288">
    <property type="component" value="Chromosome"/>
</dbReference>
<evidence type="ECO:0000313" key="3">
    <source>
        <dbReference type="Proteomes" id="UP000176288"/>
    </source>
</evidence>
<keyword evidence="1" id="KW-0472">Membrane</keyword>
<dbReference type="RefSeq" id="WP_071163451.1">
    <property type="nucleotide sequence ID" value="NZ_CP017812.1"/>
</dbReference>
<feature type="transmembrane region" description="Helical" evidence="1">
    <location>
        <begin position="77"/>
        <end position="101"/>
    </location>
</feature>
<keyword evidence="1" id="KW-0812">Transmembrane</keyword>
<gene>
    <name evidence="2" type="ORF">BK816_00650</name>
</gene>
<proteinExistence type="predicted"/>
<keyword evidence="1" id="KW-1133">Transmembrane helix</keyword>
<reference evidence="2 3" key="1">
    <citation type="submission" date="2016-10" db="EMBL/GenBank/DDBJ databases">
        <title>Actinomyces aegypiusis sp. nov., isolated from the Aegypius monachus in Qinghai Tibet Plateau China.</title>
        <authorList>
            <person name="Wang Y."/>
        </authorList>
    </citation>
    <scope>NUCLEOTIDE SEQUENCE [LARGE SCALE GENOMIC DNA]</scope>
    <source>
        <strain evidence="2 3">VUL4_3</strain>
    </source>
</reference>
<dbReference type="STRING" id="1912795.BK816_00650"/>
<evidence type="ECO:0000313" key="2">
    <source>
        <dbReference type="EMBL" id="AOZ71985.1"/>
    </source>
</evidence>
<feature type="transmembrane region" description="Helical" evidence="1">
    <location>
        <begin position="45"/>
        <end position="70"/>
    </location>
</feature>
<evidence type="ECO:0000256" key="1">
    <source>
        <dbReference type="SAM" id="Phobius"/>
    </source>
</evidence>
<dbReference type="AlphaFoldDB" id="A0A1D9MI53"/>